<name>A0A9P8G832_AURME</name>
<evidence type="ECO:0000256" key="1">
    <source>
        <dbReference type="SAM" id="Phobius"/>
    </source>
</evidence>
<gene>
    <name evidence="2" type="ORF">KCV03_g9354</name>
</gene>
<feature type="transmembrane region" description="Helical" evidence="1">
    <location>
        <begin position="69"/>
        <end position="94"/>
    </location>
</feature>
<sequence>MATNGHELPEWLGQLFTQVNLEDITHAMKNITLADFTHLINIARGQELNAATVTKLYEEASKLSGAGTALIAAALVIAVIAFCFPMAAAAATFLSPLGFTMNNIAAASIASSFQSIWGVNALFSLLQSAAMGGYGAPIVAAVVQGASAVSAGFSARKLWAISNWTMDNWPMSNWTMPWKL</sequence>
<comment type="caution">
    <text evidence="2">The sequence shown here is derived from an EMBL/GenBank/DDBJ whole genome shotgun (WGS) entry which is preliminary data.</text>
</comment>
<dbReference type="OrthoDB" id="440424at2759"/>
<keyword evidence="1" id="KW-0812">Transmembrane</keyword>
<organism evidence="2 3">
    <name type="scientific">Aureobasidium melanogenum</name>
    <name type="common">Aureobasidium pullulans var. melanogenum</name>
    <dbReference type="NCBI Taxonomy" id="46634"/>
    <lineage>
        <taxon>Eukaryota</taxon>
        <taxon>Fungi</taxon>
        <taxon>Dikarya</taxon>
        <taxon>Ascomycota</taxon>
        <taxon>Pezizomycotina</taxon>
        <taxon>Dothideomycetes</taxon>
        <taxon>Dothideomycetidae</taxon>
        <taxon>Dothideales</taxon>
        <taxon>Saccotheciaceae</taxon>
        <taxon>Aureobasidium</taxon>
    </lineage>
</organism>
<feature type="non-terminal residue" evidence="2">
    <location>
        <position position="180"/>
    </location>
</feature>
<dbReference type="Proteomes" id="UP000767238">
    <property type="component" value="Unassembled WGS sequence"/>
</dbReference>
<feature type="transmembrane region" description="Helical" evidence="1">
    <location>
        <begin position="106"/>
        <end position="126"/>
    </location>
</feature>
<feature type="transmembrane region" description="Helical" evidence="1">
    <location>
        <begin position="132"/>
        <end position="153"/>
    </location>
</feature>
<dbReference type="AlphaFoldDB" id="A0A9P8G832"/>
<accession>A0A9P8G832</accession>
<dbReference type="EMBL" id="JAHFYH010000117">
    <property type="protein sequence ID" value="KAH0212398.1"/>
    <property type="molecule type" value="Genomic_DNA"/>
</dbReference>
<keyword evidence="1" id="KW-1133">Transmembrane helix</keyword>
<reference evidence="2" key="1">
    <citation type="journal article" date="2021" name="J Fungi (Basel)">
        <title>Virulence traits and population genomics of the black yeast Aureobasidium melanogenum.</title>
        <authorList>
            <person name="Cernosa A."/>
            <person name="Sun X."/>
            <person name="Gostincar C."/>
            <person name="Fang C."/>
            <person name="Gunde-Cimerman N."/>
            <person name="Song Z."/>
        </authorList>
    </citation>
    <scope>NUCLEOTIDE SEQUENCE</scope>
    <source>
        <strain evidence="2">EXF-8016</strain>
    </source>
</reference>
<evidence type="ECO:0000313" key="2">
    <source>
        <dbReference type="EMBL" id="KAH0212398.1"/>
    </source>
</evidence>
<protein>
    <submittedName>
        <fullName evidence="2">Uncharacterized protein</fullName>
    </submittedName>
</protein>
<keyword evidence="1" id="KW-0472">Membrane</keyword>
<evidence type="ECO:0000313" key="3">
    <source>
        <dbReference type="Proteomes" id="UP000767238"/>
    </source>
</evidence>
<proteinExistence type="predicted"/>
<reference evidence="2" key="2">
    <citation type="submission" date="2021-08" db="EMBL/GenBank/DDBJ databases">
        <authorList>
            <person name="Gostincar C."/>
            <person name="Sun X."/>
            <person name="Song Z."/>
            <person name="Gunde-Cimerman N."/>
        </authorList>
    </citation>
    <scope>NUCLEOTIDE SEQUENCE</scope>
    <source>
        <strain evidence="2">EXF-8016</strain>
    </source>
</reference>